<dbReference type="EMBL" id="LR796887">
    <property type="protein sequence ID" value="CAB4172593.1"/>
    <property type="molecule type" value="Genomic_DNA"/>
</dbReference>
<evidence type="ECO:0000313" key="1">
    <source>
        <dbReference type="EMBL" id="CAB4172593.1"/>
    </source>
</evidence>
<organism evidence="3">
    <name type="scientific">uncultured Caudovirales phage</name>
    <dbReference type="NCBI Taxonomy" id="2100421"/>
    <lineage>
        <taxon>Viruses</taxon>
        <taxon>Duplodnaviria</taxon>
        <taxon>Heunggongvirae</taxon>
        <taxon>Uroviricota</taxon>
        <taxon>Caudoviricetes</taxon>
        <taxon>Peduoviridae</taxon>
        <taxon>Maltschvirus</taxon>
        <taxon>Maltschvirus maltsch</taxon>
    </lineage>
</organism>
<proteinExistence type="predicted"/>
<evidence type="ECO:0000313" key="2">
    <source>
        <dbReference type="EMBL" id="CAB4178549.1"/>
    </source>
</evidence>
<sequence length="102" mass="10376">MVTIVANETSSPFANPCAVKLTVSPASVSVTAIAVVDGVPVPVTCIPVVIPVVLAIVTVVLPAVVPPVKATGVTAPQFVLMVKAKPCVFEVPRLSMIDCNAV</sequence>
<dbReference type="EMBL" id="LR797319">
    <property type="protein sequence ID" value="CAB4202942.1"/>
    <property type="molecule type" value="Genomic_DNA"/>
</dbReference>
<gene>
    <name evidence="2" type="ORF">UFOVP1018_5</name>
    <name evidence="3" type="ORF">UFOVP1105_6</name>
    <name evidence="4" type="ORF">UFOVP1372_50</name>
    <name evidence="5" type="ORF">UFOVP1470_7</name>
    <name evidence="6" type="ORF">UFOVP1557_50</name>
    <name evidence="1" type="ORF">UFOVP939_18</name>
</gene>
<evidence type="ECO:0000313" key="3">
    <source>
        <dbReference type="EMBL" id="CAB4183789.1"/>
    </source>
</evidence>
<accession>A0A6J5QGY5</accession>
<protein>
    <submittedName>
        <fullName evidence="3">Uncharacterized protein</fullName>
    </submittedName>
</protein>
<dbReference type="EMBL" id="LR797419">
    <property type="protein sequence ID" value="CAB4214961.1"/>
    <property type="molecule type" value="Genomic_DNA"/>
</dbReference>
<dbReference type="EMBL" id="LR798407">
    <property type="protein sequence ID" value="CAB5230277.1"/>
    <property type="molecule type" value="Genomic_DNA"/>
</dbReference>
<dbReference type="EMBL" id="LR797054">
    <property type="protein sequence ID" value="CAB4183789.1"/>
    <property type="molecule type" value="Genomic_DNA"/>
</dbReference>
<reference evidence="3" key="1">
    <citation type="submission" date="2020-05" db="EMBL/GenBank/DDBJ databases">
        <authorList>
            <person name="Chiriac C."/>
            <person name="Salcher M."/>
            <person name="Ghai R."/>
            <person name="Kavagutti S V."/>
        </authorList>
    </citation>
    <scope>NUCLEOTIDE SEQUENCE</scope>
</reference>
<evidence type="ECO:0000313" key="5">
    <source>
        <dbReference type="EMBL" id="CAB4214961.1"/>
    </source>
</evidence>
<evidence type="ECO:0000313" key="6">
    <source>
        <dbReference type="EMBL" id="CAB5230277.1"/>
    </source>
</evidence>
<name>A0A6J5QGY5_9CAUD</name>
<dbReference type="EMBL" id="LR796966">
    <property type="protein sequence ID" value="CAB4178549.1"/>
    <property type="molecule type" value="Genomic_DNA"/>
</dbReference>
<evidence type="ECO:0000313" key="4">
    <source>
        <dbReference type="EMBL" id="CAB4202942.1"/>
    </source>
</evidence>